<gene>
    <name evidence="1" type="ORF">B296_00040821</name>
</gene>
<dbReference type="AlphaFoldDB" id="A0A426X5J1"/>
<name>A0A426X5J1_ENSVE</name>
<sequence>MEIQYPLSLGIGPGSDDAVGSRQEFARRFAEGIGKLVGNMKGDCRKKTKGLITRMQEATGLVEVGSKLSLWSLSVVIVES</sequence>
<evidence type="ECO:0000313" key="2">
    <source>
        <dbReference type="Proteomes" id="UP000287651"/>
    </source>
</evidence>
<accession>A0A426X5J1</accession>
<proteinExistence type="predicted"/>
<dbReference type="EMBL" id="AMZH03026148">
    <property type="protein sequence ID" value="RRT34747.1"/>
    <property type="molecule type" value="Genomic_DNA"/>
</dbReference>
<dbReference type="Proteomes" id="UP000287651">
    <property type="component" value="Unassembled WGS sequence"/>
</dbReference>
<organism evidence="1 2">
    <name type="scientific">Ensete ventricosum</name>
    <name type="common">Abyssinian banana</name>
    <name type="synonym">Musa ensete</name>
    <dbReference type="NCBI Taxonomy" id="4639"/>
    <lineage>
        <taxon>Eukaryota</taxon>
        <taxon>Viridiplantae</taxon>
        <taxon>Streptophyta</taxon>
        <taxon>Embryophyta</taxon>
        <taxon>Tracheophyta</taxon>
        <taxon>Spermatophyta</taxon>
        <taxon>Magnoliopsida</taxon>
        <taxon>Liliopsida</taxon>
        <taxon>Zingiberales</taxon>
        <taxon>Musaceae</taxon>
        <taxon>Ensete</taxon>
    </lineage>
</organism>
<reference evidence="1 2" key="1">
    <citation type="journal article" date="2014" name="Agronomy (Basel)">
        <title>A Draft Genome Sequence for Ensete ventricosum, the Drought-Tolerant Tree Against Hunger.</title>
        <authorList>
            <person name="Harrison J."/>
            <person name="Moore K.A."/>
            <person name="Paszkiewicz K."/>
            <person name="Jones T."/>
            <person name="Grant M."/>
            <person name="Ambacheew D."/>
            <person name="Muzemil S."/>
            <person name="Studholme D.J."/>
        </authorList>
    </citation>
    <scope>NUCLEOTIDE SEQUENCE [LARGE SCALE GENOMIC DNA]</scope>
</reference>
<comment type="caution">
    <text evidence="1">The sequence shown here is derived from an EMBL/GenBank/DDBJ whole genome shotgun (WGS) entry which is preliminary data.</text>
</comment>
<evidence type="ECO:0000313" key="1">
    <source>
        <dbReference type="EMBL" id="RRT34747.1"/>
    </source>
</evidence>
<protein>
    <submittedName>
        <fullName evidence="1">Uncharacterized protein</fullName>
    </submittedName>
</protein>